<reference evidence="2 3" key="1">
    <citation type="submission" date="2019-07" db="EMBL/GenBank/DDBJ databases">
        <title>Diversity of Bacteria from Kongsfjorden, Arctic.</title>
        <authorList>
            <person name="Yu Y."/>
        </authorList>
    </citation>
    <scope>NUCLEOTIDE SEQUENCE [LARGE SCALE GENOMIC DNA]</scope>
    <source>
        <strain evidence="2 3">SM1923</strain>
    </source>
</reference>
<dbReference type="RefSeq" id="WP_144726423.1">
    <property type="nucleotide sequence ID" value="NZ_CAWOWR010000001.1"/>
</dbReference>
<dbReference type="InterPro" id="IPR002491">
    <property type="entry name" value="ABC_transptr_periplasmic_BD"/>
</dbReference>
<dbReference type="Proteomes" id="UP000319941">
    <property type="component" value="Unassembled WGS sequence"/>
</dbReference>
<evidence type="ECO:0000313" key="3">
    <source>
        <dbReference type="Proteomes" id="UP000319941"/>
    </source>
</evidence>
<dbReference type="PROSITE" id="PS50983">
    <property type="entry name" value="FE_B12_PBP"/>
    <property type="match status" value="1"/>
</dbReference>
<dbReference type="STRING" id="553385.GCA_000591415_00350"/>
<accession>A0A558HXJ1</accession>
<evidence type="ECO:0000313" key="2">
    <source>
        <dbReference type="EMBL" id="TVU73866.1"/>
    </source>
</evidence>
<feature type="domain" description="Fe/B12 periplasmic-binding" evidence="1">
    <location>
        <begin position="57"/>
        <end position="311"/>
    </location>
</feature>
<dbReference type="AlphaFoldDB" id="A0A558HXJ1"/>
<organism evidence="2 3">
    <name type="scientific">Cobetia crustatorum</name>
    <dbReference type="NCBI Taxonomy" id="553385"/>
    <lineage>
        <taxon>Bacteria</taxon>
        <taxon>Pseudomonadati</taxon>
        <taxon>Pseudomonadota</taxon>
        <taxon>Gammaproteobacteria</taxon>
        <taxon>Oceanospirillales</taxon>
        <taxon>Halomonadaceae</taxon>
        <taxon>Cobetia</taxon>
    </lineage>
</organism>
<dbReference type="SUPFAM" id="SSF53807">
    <property type="entry name" value="Helical backbone' metal receptor"/>
    <property type="match status" value="1"/>
</dbReference>
<protein>
    <submittedName>
        <fullName evidence="2">ABC transporter substrate-binding protein</fullName>
    </submittedName>
</protein>
<dbReference type="PANTHER" id="PTHR42860:SF1">
    <property type="entry name" value="VITAMIN B12-BINDING PROTEIN"/>
    <property type="match status" value="1"/>
</dbReference>
<evidence type="ECO:0000259" key="1">
    <source>
        <dbReference type="PROSITE" id="PS50983"/>
    </source>
</evidence>
<dbReference type="InterPro" id="IPR051030">
    <property type="entry name" value="Vitamin_B12-ABC_binding"/>
</dbReference>
<sequence length="311" mass="32579">MKEAETSQYLSAASAKWLAWCICLWVSLGISPVLAASPVTAIDDSGKHVTLPQAAKRVVTLAPHAAELVVAAGGLASLVGVSQGSDYPPSIVQLPRVASYQGPDLEAVLTANPSLIVAWGSGLSEEMRGRLAALGLAVFISEPRTLADVLSNITRLGQLMGTQAEADRQVAELKARIDQLDSHSLTAGGEPLPVFFMLGDSPMTTLAGGHLVNELIRRCGGEPLLADAPTLVPQIRRESLWLAKPRLILHPVAAGSARQRWKAEWRAGAGPLASVALAGLDPDLISRPGPRSVEAMAEVCAAIAKVRAASH</sequence>
<dbReference type="PANTHER" id="PTHR42860">
    <property type="entry name" value="VITAMIN B12-BINDING PROTEIN"/>
    <property type="match status" value="1"/>
</dbReference>
<dbReference type="Pfam" id="PF01497">
    <property type="entry name" value="Peripla_BP_2"/>
    <property type="match status" value="1"/>
</dbReference>
<name>A0A558HXJ1_9GAMM</name>
<keyword evidence="3" id="KW-1185">Reference proteome</keyword>
<dbReference type="Gene3D" id="3.40.50.1980">
    <property type="entry name" value="Nitrogenase molybdenum iron protein domain"/>
    <property type="match status" value="2"/>
</dbReference>
<dbReference type="EMBL" id="VNFH01000001">
    <property type="protein sequence ID" value="TVU73866.1"/>
    <property type="molecule type" value="Genomic_DNA"/>
</dbReference>
<comment type="caution">
    <text evidence="2">The sequence shown here is derived from an EMBL/GenBank/DDBJ whole genome shotgun (WGS) entry which is preliminary data.</text>
</comment>
<gene>
    <name evidence="2" type="ORF">FQP86_02010</name>
</gene>
<proteinExistence type="predicted"/>
<dbReference type="OrthoDB" id="6495095at2"/>